<sequence length="412" mass="47371">MSIITVSGLPPRWDMKLLVRKLIHPIRGIFEVLTIQCTKSTRTGYVRLSEMLDPQTVVNKINNFSFGKIKLHARIPDDEPTLPSVVKPLGMPNNLRRAYGIANEGTSGEVLHAAHTEIMEELQSKYAGLFKLSKTTGHKLLQAIAEDLLNEMRWIMIKAKDVNTSYKLTKQYRKLHPHHCDFSLILSKFNNIERAAGKPPSGLNQDDLVMPTDRPYVLSNMPLDKVQVICTKYAKSISLKLQNHISDLKTTTNEEPMEEELAVQKVRQELKKIIPYIPMMVQIVVKDNILQKKSMYYRVRIYGEPFLPNKDMMLKFLKKYHAVKMYRSDRAFNLMHCKVPLTTLPKFADADGTNICGAIMYIRLSDVEYYKVPDTMVSEMLSFKPVMPEQPPLSTSQTHPHDDYDSEWSESW</sequence>
<accession>A0A194QHI2</accession>
<feature type="region of interest" description="Disordered" evidence="1">
    <location>
        <begin position="388"/>
        <end position="412"/>
    </location>
</feature>
<evidence type="ECO:0000313" key="2">
    <source>
        <dbReference type="EMBL" id="KPJ04879.1"/>
    </source>
</evidence>
<dbReference type="Proteomes" id="UP000053268">
    <property type="component" value="Unassembled WGS sequence"/>
</dbReference>
<organism evidence="2 3">
    <name type="scientific">Papilio xuthus</name>
    <name type="common">Asian swallowtail butterfly</name>
    <dbReference type="NCBI Taxonomy" id="66420"/>
    <lineage>
        <taxon>Eukaryota</taxon>
        <taxon>Metazoa</taxon>
        <taxon>Ecdysozoa</taxon>
        <taxon>Arthropoda</taxon>
        <taxon>Hexapoda</taxon>
        <taxon>Insecta</taxon>
        <taxon>Pterygota</taxon>
        <taxon>Neoptera</taxon>
        <taxon>Endopterygota</taxon>
        <taxon>Lepidoptera</taxon>
        <taxon>Glossata</taxon>
        <taxon>Ditrysia</taxon>
        <taxon>Papilionoidea</taxon>
        <taxon>Papilionidae</taxon>
        <taxon>Papilioninae</taxon>
        <taxon>Papilio</taxon>
    </lineage>
</organism>
<gene>
    <name evidence="4" type="primary">LOC106125674</name>
    <name evidence="2" type="ORF">RR46_01817</name>
</gene>
<proteinExistence type="predicted"/>
<keyword evidence="3" id="KW-1185">Reference proteome</keyword>
<name>A0A194QHI2_PAPXU</name>
<dbReference type="OrthoDB" id="10250935at2759"/>
<evidence type="ECO:0000313" key="3">
    <source>
        <dbReference type="Proteomes" id="UP000053268"/>
    </source>
</evidence>
<dbReference type="Proteomes" id="UP000694872">
    <property type="component" value="Unplaced"/>
</dbReference>
<protein>
    <submittedName>
        <fullName evidence="4">Uncharacterized protein LOC106125674</fullName>
    </submittedName>
</protein>
<dbReference type="RefSeq" id="XP_013178410.1">
    <property type="nucleotide sequence ID" value="XM_013322956.1"/>
</dbReference>
<dbReference type="AlphaFoldDB" id="A0A194QHI2"/>
<evidence type="ECO:0000256" key="1">
    <source>
        <dbReference type="SAM" id="MobiDB-lite"/>
    </source>
</evidence>
<dbReference type="EMBL" id="KQ458859">
    <property type="protein sequence ID" value="KPJ04879.1"/>
    <property type="molecule type" value="Genomic_DNA"/>
</dbReference>
<evidence type="ECO:0000313" key="4">
    <source>
        <dbReference type="RefSeq" id="XP_013178410.1"/>
    </source>
</evidence>
<dbReference type="KEGG" id="pxu:106125674"/>
<reference evidence="4" key="2">
    <citation type="submission" date="2025-04" db="UniProtKB">
        <authorList>
            <consortium name="RefSeq"/>
        </authorList>
    </citation>
    <scope>IDENTIFICATION</scope>
</reference>
<dbReference type="GeneID" id="106125674"/>
<reference evidence="2 3" key="1">
    <citation type="journal article" date="2015" name="Nat. Commun.">
        <title>Outbred genome sequencing and CRISPR/Cas9 gene editing in butterflies.</title>
        <authorList>
            <person name="Li X."/>
            <person name="Fan D."/>
            <person name="Zhang W."/>
            <person name="Liu G."/>
            <person name="Zhang L."/>
            <person name="Zhao L."/>
            <person name="Fang X."/>
            <person name="Chen L."/>
            <person name="Dong Y."/>
            <person name="Chen Y."/>
            <person name="Ding Y."/>
            <person name="Zhao R."/>
            <person name="Feng M."/>
            <person name="Zhu Y."/>
            <person name="Feng Y."/>
            <person name="Jiang X."/>
            <person name="Zhu D."/>
            <person name="Xiang H."/>
            <person name="Feng X."/>
            <person name="Li S."/>
            <person name="Wang J."/>
            <person name="Zhang G."/>
            <person name="Kronforst M.R."/>
            <person name="Wang W."/>
        </authorList>
    </citation>
    <scope>NUCLEOTIDE SEQUENCE [LARGE SCALE GENOMIC DNA]</scope>
    <source>
        <strain evidence="2">Ya'a_city_454_Px</strain>
        <tissue evidence="2">Whole body</tissue>
    </source>
</reference>